<keyword evidence="3" id="KW-0997">Cell inner membrane</keyword>
<dbReference type="AlphaFoldDB" id="A0A060NX38"/>
<evidence type="ECO:0000256" key="2">
    <source>
        <dbReference type="ARBA" id="ARBA00022475"/>
    </source>
</evidence>
<sequence length="290" mass="32056">MLFFFRLMGRLPLPPLHALGWLLGWLIWLLSPTYRQRWRDHTAQAGLAGRVRWASVGAAGQQMAELPRIWFGAPVPLRWDGAQHIEAALRQGQGLLFLTPHLGCFELTAQAYAQRFGVQPEGQSGGAVEADAHAPRPITVLYRPPRVAALHPVLQAARERPGMHSVPTDLSGVRQLLKALKQGQTVGLLPDQVPPAGMGVWAPFFGRRAYTMTLAARLAQVPGTQVLLIWGERRRWGRGYVLHVRPWIDVVGAPLAHEPQAAAAQINQAMQAVIGHCPAQYLWGYARYKG</sequence>
<dbReference type="CDD" id="cd07984">
    <property type="entry name" value="LPLAT_LABLAT-like"/>
    <property type="match status" value="1"/>
</dbReference>
<protein>
    <submittedName>
        <fullName evidence="7">Lauroyl/myristoyl acyltransferase</fullName>
    </submittedName>
</protein>
<keyword evidence="6 7" id="KW-0012">Acyltransferase</keyword>
<dbReference type="InterPro" id="IPR004960">
    <property type="entry name" value="LipA_acyltrans"/>
</dbReference>
<dbReference type="GO" id="GO:0005886">
    <property type="term" value="C:plasma membrane"/>
    <property type="evidence" value="ECO:0007669"/>
    <property type="project" value="UniProtKB-SubCell"/>
</dbReference>
<dbReference type="KEGG" id="cbab:SMCB_1895"/>
<dbReference type="GO" id="GO:0016746">
    <property type="term" value="F:acyltransferase activity"/>
    <property type="evidence" value="ECO:0007669"/>
    <property type="project" value="UniProtKB-KW"/>
</dbReference>
<evidence type="ECO:0000256" key="5">
    <source>
        <dbReference type="ARBA" id="ARBA00023136"/>
    </source>
</evidence>
<name>A0A060NX38_9BURK</name>
<dbReference type="RefSeq" id="WP_045536568.1">
    <property type="nucleotide sequence ID" value="NZ_AP014569.1"/>
</dbReference>
<keyword evidence="8" id="KW-1185">Reference proteome</keyword>
<organism evidence="7 8">
    <name type="scientific">Serpentinimonas maccroryi</name>
    <dbReference type="NCBI Taxonomy" id="1458426"/>
    <lineage>
        <taxon>Bacteria</taxon>
        <taxon>Pseudomonadati</taxon>
        <taxon>Pseudomonadota</taxon>
        <taxon>Betaproteobacteria</taxon>
        <taxon>Burkholderiales</taxon>
        <taxon>Comamonadaceae</taxon>
        <taxon>Serpentinimonas</taxon>
    </lineage>
</organism>
<comment type="subcellular location">
    <subcellularLocation>
        <location evidence="1">Cell inner membrane</location>
    </subcellularLocation>
</comment>
<evidence type="ECO:0000313" key="7">
    <source>
        <dbReference type="EMBL" id="BAO84123.1"/>
    </source>
</evidence>
<keyword evidence="4 7" id="KW-0808">Transferase</keyword>
<dbReference type="Proteomes" id="UP000066014">
    <property type="component" value="Chromosome"/>
</dbReference>
<accession>A0A060NX38</accession>
<dbReference type="HOGENOM" id="CLU_049421_0_0_4"/>
<dbReference type="STRING" id="1458426.SMCB_1895"/>
<dbReference type="PANTHER" id="PTHR30606:SF10">
    <property type="entry name" value="PHOSPHATIDYLINOSITOL MANNOSIDE ACYLTRANSFERASE"/>
    <property type="match status" value="1"/>
</dbReference>
<evidence type="ECO:0000256" key="6">
    <source>
        <dbReference type="ARBA" id="ARBA00023315"/>
    </source>
</evidence>
<evidence type="ECO:0000256" key="4">
    <source>
        <dbReference type="ARBA" id="ARBA00022679"/>
    </source>
</evidence>
<dbReference type="GO" id="GO:0009247">
    <property type="term" value="P:glycolipid biosynthetic process"/>
    <property type="evidence" value="ECO:0007669"/>
    <property type="project" value="UniProtKB-ARBA"/>
</dbReference>
<proteinExistence type="predicted"/>
<dbReference type="EMBL" id="AP014569">
    <property type="protein sequence ID" value="BAO84123.1"/>
    <property type="molecule type" value="Genomic_DNA"/>
</dbReference>
<evidence type="ECO:0000256" key="3">
    <source>
        <dbReference type="ARBA" id="ARBA00022519"/>
    </source>
</evidence>
<evidence type="ECO:0000256" key="1">
    <source>
        <dbReference type="ARBA" id="ARBA00004533"/>
    </source>
</evidence>
<keyword evidence="2" id="KW-1003">Cell membrane</keyword>
<dbReference type="PANTHER" id="PTHR30606">
    <property type="entry name" value="LIPID A BIOSYNTHESIS LAUROYL ACYLTRANSFERASE"/>
    <property type="match status" value="1"/>
</dbReference>
<evidence type="ECO:0000313" key="8">
    <source>
        <dbReference type="Proteomes" id="UP000066014"/>
    </source>
</evidence>
<reference evidence="7 8" key="1">
    <citation type="journal article" date="2014" name="Nat. Commun.">
        <title>Physiological and genomic features of highly alkaliphilic hydrogen-utilizing Betaproteobacteria from a continental serpentinizing site.</title>
        <authorList>
            <person name="Suzuki S."/>
            <person name="Kuenen J.G."/>
            <person name="Schipper K."/>
            <person name="van der Velde S."/>
            <person name="Ishii S."/>
            <person name="Wu A."/>
            <person name="Sorokin D.Y."/>
            <person name="Tenney A."/>
            <person name="Meng X.Y."/>
            <person name="Morrill P.L."/>
            <person name="Kamagata Y."/>
            <person name="Muyzer G."/>
            <person name="Nealson K.H."/>
        </authorList>
    </citation>
    <scope>NUCLEOTIDE SEQUENCE [LARGE SCALE GENOMIC DNA]</scope>
    <source>
        <strain evidence="7 8">B1</strain>
    </source>
</reference>
<keyword evidence="5" id="KW-0472">Membrane</keyword>
<dbReference type="OrthoDB" id="8524027at2"/>
<dbReference type="Pfam" id="PF03279">
    <property type="entry name" value="Lip_A_acyltrans"/>
    <property type="match status" value="1"/>
</dbReference>
<gene>
    <name evidence="7" type="ORF">SMCB_1895</name>
</gene>